<feature type="repeat" description="LDL-receptor class B" evidence="19">
    <location>
        <begin position="2540"/>
        <end position="2581"/>
    </location>
</feature>
<dbReference type="InterPro" id="IPR011042">
    <property type="entry name" value="6-blade_b-propeller_TolB-like"/>
</dbReference>
<accession>A0A6J8DK25</accession>
<feature type="disulfide bond" evidence="18">
    <location>
        <begin position="993"/>
        <end position="1005"/>
    </location>
</feature>
<dbReference type="CDD" id="cd00112">
    <property type="entry name" value="LDLa"/>
    <property type="match status" value="30"/>
</dbReference>
<dbReference type="PROSITE" id="PS51120">
    <property type="entry name" value="LDLRB"/>
    <property type="match status" value="18"/>
</dbReference>
<dbReference type="CDD" id="cd00054">
    <property type="entry name" value="EGF_CA"/>
    <property type="match status" value="1"/>
</dbReference>
<dbReference type="PROSITE" id="PS01187">
    <property type="entry name" value="EGF_CA"/>
    <property type="match status" value="4"/>
</dbReference>
<feature type="repeat" description="LDL-receptor class B" evidence="19">
    <location>
        <begin position="317"/>
        <end position="359"/>
    </location>
</feature>
<dbReference type="PROSITE" id="PS00010">
    <property type="entry name" value="ASX_HYDROXYL"/>
    <property type="match status" value="5"/>
</dbReference>
<feature type="disulfide bond" evidence="18">
    <location>
        <begin position="3561"/>
        <end position="3573"/>
    </location>
</feature>
<dbReference type="PROSITE" id="PS01209">
    <property type="entry name" value="LDLRA_1"/>
    <property type="match status" value="15"/>
</dbReference>
<feature type="disulfide bond" evidence="18">
    <location>
        <begin position="1122"/>
        <end position="1140"/>
    </location>
</feature>
<feature type="disulfide bond" evidence="18">
    <location>
        <begin position="1115"/>
        <end position="1127"/>
    </location>
</feature>
<keyword evidence="11" id="KW-0472">Membrane</keyword>
<feature type="disulfide bond" evidence="18">
    <location>
        <begin position="933"/>
        <end position="948"/>
    </location>
</feature>
<evidence type="ECO:0000256" key="16">
    <source>
        <dbReference type="ARBA" id="ARBA00037878"/>
    </source>
</evidence>
<dbReference type="Pfam" id="PF00058">
    <property type="entry name" value="Ldl_recept_b"/>
    <property type="match status" value="7"/>
</dbReference>
<evidence type="ECO:0000256" key="17">
    <source>
        <dbReference type="PROSITE-ProRule" id="PRU00076"/>
    </source>
</evidence>
<feature type="disulfide bond" evidence="18">
    <location>
        <begin position="3011"/>
        <end position="3023"/>
    </location>
</feature>
<feature type="chain" id="PRO_5027080618" description="EGF-like domain-containing protein" evidence="20">
    <location>
        <begin position="19"/>
        <end position="4198"/>
    </location>
</feature>
<keyword evidence="7 20" id="KW-0732">Signal</keyword>
<dbReference type="InterPro" id="IPR002172">
    <property type="entry name" value="LDrepeatLR_classA_rpt"/>
</dbReference>
<sequence length="4198" mass="472366">MLLLDLLALNIFLLMAYGDHVENHAIGCKTPCTDEQFQCTNCRCISKSLTCDSKNDCGDNSDENQPGLHCGCKFPCADNQFQCNNCRCIPKSWTCDHKNDCGDNSDEYAHCSYPICRGNQFTCTNKQCISQKWVCDGNNDCNHNSDEAGCDNYECEPNKWPCPKTGKCISANQVCNQEKDCRFGDDEEKTCSRTSCRSLNCEHDCYPTPLGGSCYCKPGFVINKKDNSSCIDFDECGGHKHKYCDHMCSNSIGSYSCSCYSGYQLHDGIHCRAQDGEPRKLYIAIGNKVIKMDPTGSDQEEVLQVEVDDLDFDIRRNRMFWIDGDEKKIYEADMRTLDKHVLPIKSLYRPTSFAYDWITQNVYYVDERAKVIGVYSYSTKKQRDVISDNLQIPRGLAVDPNAGYMFFSDYGSKPHHNARIERAFMNGSHRYIFPIKKVVAPSSITLDLVTKRLYWTDYRLDHIGCVDYDGKFSFMVLSGGSNIPAAVSLTLLDDKLYWADRTQIGISKIDKLGKNKVAPIFRDKKAQPNAVVAYHISLQPIGLNSCDGATCEHFCLLTHLGHSCACNTGYRLQDNGINCTKIDKFLLYAAKYSVRAVPINESDASDAMYQMFAKNSGRRGVNYVALDYLAEDQTVYFSDIRNYAIMKAKVDGSEDPTPLTVKEVRSVEGLCVDWVSRNLYYTDFFLGLVSVLNLDQPKDRRILISGVGKPRSVVVHPLKGWLFYSDWMKNSMQSPYIARAYGDGTNMTKIRQYELGWPNGLSLDISTDRLYWVDAYFDRIQHCDLDGENVKTLEGIHVAHPFGIAAYKDFIFFSDWKLESIVRVNRRGGSDVTLRKGVSYLRDVLVYDQDVQKKPDDHPCLPRNGDCSHFCFPVPFTSGILRLGRVCGCPYGMKMSDNQRDCVQNPDEKKQSDCRKDFFSCKNEKCIPKTFRCDGDNDCIDMSDEQNCENGKSCSSKEFQCKDGRCINKNWQCDGDNDCGDFSDETKCAQKTCNKEQFQCNNTLCIHKKFMCDTDNDCGDASDEGDFCGKHKCALGYFQCSDKRCIPEKKLCDGNNDCFDSTDEVNCPALNCSKNSWKCKTSWQCIPKRNKCDRAPDCKDGSDEEDCPSRSEDKCLKEEFRCKKGGCVPKTWKCDGQEDCEDGSDEPNSCPNPTCSFDRFRCENGRCVSKLWVCDGDDDCGDNSDEDKALTCPPPPFYCPRDQWECPGDYRQCINKTQVCDGKPDCPGGNDESPLCNNDECLVNLGGCQFECIQTPRGAECICPKGLQLNGTKECIDTNECDPPGLCSQHCINTKGSYKCRCEEGYELVKGKQCLAIRNETKPYLVVTSQNELVKGDPSLQHYIAMPMPGVRSMTGLDVHIADNRVYFSDSSQKKIYRVQTDGSNLTEVFPVGINVVEDLAVDWIGGNLYWNDYVLETIEVARLDGSFKTILFSENITNPRGIGVDPRQGARFLFWTDWGQNPRIERAGMDGSGRMIIVSKKLYWPNGLSIDYPNRRLYFADARLDFIEYCNYDGSGRTQVFANDHFLRHPHGLVVFEDTVFWTDRVAGQVSQCNKFNCSSREVTVSRVTRPLGVAIFHPVRQPQEESPCEKNQCSHLCLLSPAKNYTCACPGGMVLDKDNHQCISNENEEYLLYLSAAGLVGMSLDNQSQHTLLPVTSQSGVIDFDFDSKSKEILLVKKGLMGNSSLVSVSVYKGNQSDYLPTVFSGAPHAIAVDWITRNLFWSDLESGTIEVMSMDTDKHYRKILMSNRGRLTDCAAPVALIVDPENGKIYWADKGSKSVEPKIAVMNMDGSIPRTIHSRRTEVPEGLALNKENKDLFWSDSGKGWIMRYTNYGRRVRVFINRLSNPRGLVINDRMLYYVDADYESIFAVALYGPQKKKTLKANLVGLSILKVFYNRHEKGQKNSCSSKSCGQLCFPTSAKQHQCECGTGYSKTADTATCSASTTFAVVSQSSIIRGIAINARDHEDAMVPIRGYDRVALHVDVHIAGGHIYWCDYDSTGLKGGNSNGVRRIKQDGTGYQEVIQAGIGIKPADGIRGIAVDWIAGNLYFTTSKNYDTYLEVSKLNGSHRLVLVKEKMSSPRAIAVNPIKRYLYWVDSGQFPKIERARLDGTDRKTIVTNGISYPRGITVDIDTHNVYWVDSVVDTIQKVSFSGGNRQYVRKNLPSPFGISVLKNYIYWVDRNLKQVFKASKNGISRTPIIIKNNLEHLRDIVIFDEELQPNASSPCAVDNGGCEQLCFAYPIHNTSVCACSTGNLASDNTSCEGNLASDNTSCEGTKYTHTHTNRLTPHPNQNTSVCACSTGNLASDNTSCEGNLASDNTSCEGTKYTHTLTDSHPIQTRTLVFVLVQQEIWHLIIHHVKQLNTTEILSISLDPSMKSAPVPPVIGLNGAVAVDFDYEDNYIYFSQIIGKTISRVLQNSSSSVIHDIVTFNTNESWIKDTVTAEGLAFDWVGKRLYWADVYMNRIYSMNLNSTEKVTLAVVISPRAVAVHPCKGYLFWTDWGRNPKIERATMAGNQRKVIVSTDLGWPNGLSVDYDEDLIYWADALRDRIERSTLDGRYREVIVQSTVHPFSMTVFGHHVYWTDWTLHGVYRAEKHTGSNLVVMSEGITNRPMGINIYSPQRQKCNTNPCNVNNGGCSHGCHPGADGKAECSCDDNSGLILGNNGRMCIPSNHSCTPDKFVCVNGKCLSQRWVCDSSDDCNDNSDENPNFCANHVCDPTYFRCNNGHCIPLKYRCDHDNDCGDDSDELDCTYPECTRDQFQCANKRCVDLLMVCNGVDNCLDGNKTDESGCPERTCAPGKIKCPNNGICLSRRYLCDGQNDCGDNSDENAMFCGAHTCSPQDFHCVETQKCIPKSWVCDGDNDCGENEDEQPGCNNPSMNQTCAEFRCDNGKCISPKFVCDGDDDCGDKSDESDQLKCGKRRCPKTTFTCKSNKKIGRYACIDRRLICDGIKNCHEGEDELQNCPIRTCRPDQYRCDNGICIPQSFACDHDNDCGDGSDEKKNCEYPQCGKGRYTCDNKQCIYSQNVCDGFPDCADGSDEKHERCSTTKPLCPGDEFHCGSGGCINQTLVCNREPDCEDKSDERHCNINECNSPFHGCQQKCMDTPTGFECQCNPGYKLMKDKKNCQDLNECNEIAGSCSQKCINTHGSYVCKCNDGYERTHDERHCKKVDNITPWLIFTNKYYIREISTDGSQYHRLTQGYDSVVALDYDYMDDRLYFIDIKKKRMFRIFLNGSGEEIIVRHGLMGAEGMALDWVGRKVYWVDSRKSSMFVVELNGTSQLTLMKGSFLKSPRALVADPRNGYLYWTDWNLSPYIGRIGMDGSNATRIIKEKMGWPNALAIDYETDRLWWGDAHLDFIEFSDLDGKNRHIVLQGKVPHPFAMTIFEDWVYWTDWNHLSVEKANKYTGANHTVIQRLPHRPMDIHVYHPLKQPLWANPCGDNNGGCSHLCLISPDGSFTCRCPNYFNIASDNKTCIANCTSSQFRCGISDDRCIPNVWKCDGEKDCKDNSDEPETCPVNECAPGQFQCKNNNCTYAFRVCDLVDDCGDGSDEENCADRACYSWQFKCGNNKCIPQGWVCDGDDDCGDNSEELDAHCGNQTCDPSKFTCDNGKCIPEAWKCDFDDDCGDNSDEKKEWKCANRTCPDGWWKCESNYRCIPDWQRCNGQDDCRDNSDEKDENCPPCHETGDFTCKDKKCIPIRWRCDFDNDCPDGSDEDKTMCSALYRNCSESEFRCENDKCIQGKWRCDHDNDCGDLSDENPNFCKVYHHCAFDQYQCASGHCIRKKSVCDGMRDCRDNSDENDCKPRFPEGRYCPANKFQCDNNLCIPKIWRCDGVDDCGDSSDEKMLVCEQIDCPEITRYRCDNKKCIPKWRICDKVDNCGDGSDENNHQLCTALEQCKLTEYRCANSRCILATRVCDSINDCGDASDERGCHKGVGHVNCTVNKGNCQQQCTDLQDGGYFCSCKQGFTISTTDKKSCEDLDECSSWGNNCTQICRNVKGSYKCECQEGFQDVSKTSSKNGGQCKAAGDMMMLIFTSGHEVRQLIPSKKDYSGMISWGRHMGGLDIDAERRLIYWTDLSLRKIQRAAVPQDQKVAETTRPQDLNVLALRPEGVAVDWVTKNVYWTDSIKKIIAVSLDDGRYMKTLISEDLDYPQSIAVSPNLGIHVFHVIKSDDKPQVPRIVHKNCFENDLELLGGI</sequence>
<dbReference type="SUPFAM" id="SSF57184">
    <property type="entry name" value="Growth factor receptor domain"/>
    <property type="match status" value="4"/>
</dbReference>
<feature type="disulfide bond" evidence="18">
    <location>
        <begin position="1052"/>
        <end position="1067"/>
    </location>
</feature>
<keyword evidence="10" id="KW-1133">Transmembrane helix</keyword>
<feature type="repeat" description="LDL-receptor class B" evidence="19">
    <location>
        <begin position="1770"/>
        <end position="1816"/>
    </location>
</feature>
<feature type="disulfide bond" evidence="18">
    <location>
        <begin position="954"/>
        <end position="966"/>
    </location>
</feature>
<evidence type="ECO:0000256" key="10">
    <source>
        <dbReference type="ARBA" id="ARBA00022989"/>
    </source>
</evidence>
<feature type="repeat" description="LDL-receptor class B" evidence="19">
    <location>
        <begin position="3217"/>
        <end position="3259"/>
    </location>
</feature>
<feature type="disulfide bond" evidence="18">
    <location>
        <begin position="3522"/>
        <end position="3534"/>
    </location>
</feature>
<feature type="repeat" description="LDL-receptor class B" evidence="19">
    <location>
        <begin position="2047"/>
        <end position="2091"/>
    </location>
</feature>
<feature type="repeat" description="LDL-receptor class B" evidence="19">
    <location>
        <begin position="3260"/>
        <end position="3303"/>
    </location>
</feature>
<feature type="disulfide bond" evidence="18">
    <location>
        <begin position="1033"/>
        <end position="1045"/>
    </location>
</feature>
<feature type="disulfide bond" evidence="18">
    <location>
        <begin position="3602"/>
        <end position="3614"/>
    </location>
</feature>
<feature type="disulfide bond" evidence="18">
    <location>
        <begin position="2725"/>
        <end position="2743"/>
    </location>
</feature>
<keyword evidence="23" id="KW-1185">Reference proteome</keyword>
<feature type="repeat" description="LDL-receptor class B" evidence="19">
    <location>
        <begin position="1364"/>
        <end position="1406"/>
    </location>
</feature>
<dbReference type="FunFam" id="4.10.400.10:FF:000005">
    <property type="entry name" value="low-density lipoprotein receptor-related protein 1B"/>
    <property type="match status" value="3"/>
</dbReference>
<dbReference type="FunFam" id="4.10.400.10:FF:000034">
    <property type="entry name" value="Low-density lipoprotein receptor-related protein 2"/>
    <property type="match status" value="1"/>
</dbReference>
<feature type="disulfide bond" evidence="18">
    <location>
        <begin position="135"/>
        <end position="150"/>
    </location>
</feature>
<feature type="disulfide bond" evidence="18">
    <location>
        <begin position="83"/>
        <end position="101"/>
    </location>
</feature>
<feature type="disulfide bond" evidence="18">
    <location>
        <begin position="2971"/>
        <end position="2983"/>
    </location>
</feature>
<keyword evidence="3" id="KW-1003">Cell membrane</keyword>
<keyword evidence="13" id="KW-0675">Receptor</keyword>
<dbReference type="FunFam" id="2.10.25.10:FF:000037">
    <property type="entry name" value="Signal peptide, CUB domain and EGF-like domain-containing 2"/>
    <property type="match status" value="1"/>
</dbReference>
<feature type="disulfide bond" evidence="18">
    <location>
        <begin position="116"/>
        <end position="128"/>
    </location>
</feature>
<evidence type="ECO:0000256" key="19">
    <source>
        <dbReference type="PROSITE-ProRule" id="PRU00461"/>
    </source>
</evidence>
<feature type="disulfide bond" evidence="18">
    <location>
        <begin position="1040"/>
        <end position="1058"/>
    </location>
</feature>
<evidence type="ECO:0000256" key="11">
    <source>
        <dbReference type="ARBA" id="ARBA00023136"/>
    </source>
</evidence>
<dbReference type="OrthoDB" id="21182at2759"/>
<feature type="disulfide bond" evidence="18">
    <location>
        <begin position="123"/>
        <end position="141"/>
    </location>
</feature>
<feature type="disulfide bond" evidence="18">
    <location>
        <begin position="3529"/>
        <end position="3547"/>
    </location>
</feature>
<comment type="subcellular location">
    <subcellularLocation>
        <location evidence="1">Cell membrane</location>
        <topology evidence="1">Single-pass type I membrane protein</topology>
    </subcellularLocation>
    <subcellularLocation>
        <location evidence="16">Membrane</location>
        <location evidence="16">Coated pit</location>
    </subcellularLocation>
</comment>
<feature type="disulfide bond" evidence="18">
    <location>
        <begin position="2718"/>
        <end position="2730"/>
    </location>
</feature>
<evidence type="ECO:0000256" key="8">
    <source>
        <dbReference type="ARBA" id="ARBA00022737"/>
    </source>
</evidence>
<reference evidence="22 23" key="1">
    <citation type="submission" date="2020-06" db="EMBL/GenBank/DDBJ databases">
        <authorList>
            <person name="Li R."/>
            <person name="Bekaert M."/>
        </authorList>
    </citation>
    <scope>NUCLEOTIDE SEQUENCE [LARGE SCALE GENOMIC DNA]</scope>
    <source>
        <strain evidence="23">wild</strain>
    </source>
</reference>
<evidence type="ECO:0000256" key="14">
    <source>
        <dbReference type="ARBA" id="ARBA00023176"/>
    </source>
</evidence>
<feature type="repeat" description="LDL-receptor class B" evidence="19">
    <location>
        <begin position="1407"/>
        <end position="1449"/>
    </location>
</feature>
<evidence type="ECO:0000256" key="9">
    <source>
        <dbReference type="ARBA" id="ARBA00022837"/>
    </source>
</evidence>
<feature type="repeat" description="LDL-receptor class B" evidence="19">
    <location>
        <begin position="2496"/>
        <end position="2539"/>
    </location>
</feature>
<evidence type="ECO:0000256" key="2">
    <source>
        <dbReference type="ARBA" id="ARBA00009939"/>
    </source>
</evidence>
<dbReference type="SMART" id="SM00179">
    <property type="entry name" value="EGF_CA"/>
    <property type="match status" value="8"/>
</dbReference>
<feature type="repeat" description="LDL-receptor class B" evidence="19">
    <location>
        <begin position="1452"/>
        <end position="1495"/>
    </location>
</feature>
<dbReference type="Pfam" id="PF07645">
    <property type="entry name" value="EGF_CA"/>
    <property type="match status" value="3"/>
</dbReference>
<feature type="repeat" description="LDL-receptor class B" evidence="19">
    <location>
        <begin position="1496"/>
        <end position="1540"/>
    </location>
</feature>
<feature type="disulfide bond" evidence="18">
    <location>
        <begin position="1155"/>
        <end position="1167"/>
    </location>
</feature>
<dbReference type="InterPro" id="IPR009030">
    <property type="entry name" value="Growth_fac_rcpt_cys_sf"/>
</dbReference>
<dbReference type="FunFam" id="2.120.10.30:FF:000241">
    <property type="entry name" value="Low-density lipoprotein receptor-related protein 6"/>
    <property type="match status" value="5"/>
</dbReference>
<organism evidence="22 23">
    <name type="scientific">Mytilus coruscus</name>
    <name type="common">Sea mussel</name>
    <dbReference type="NCBI Taxonomy" id="42192"/>
    <lineage>
        <taxon>Eukaryota</taxon>
        <taxon>Metazoa</taxon>
        <taxon>Spiralia</taxon>
        <taxon>Lophotrochozoa</taxon>
        <taxon>Mollusca</taxon>
        <taxon>Bivalvia</taxon>
        <taxon>Autobranchia</taxon>
        <taxon>Pteriomorphia</taxon>
        <taxon>Mytilida</taxon>
        <taxon>Mytiloidea</taxon>
        <taxon>Mytilidae</taxon>
        <taxon>Mytilinae</taxon>
        <taxon>Mytilus</taxon>
    </lineage>
</organism>
<dbReference type="Proteomes" id="UP000507470">
    <property type="component" value="Unassembled WGS sequence"/>
</dbReference>
<evidence type="ECO:0000256" key="6">
    <source>
        <dbReference type="ARBA" id="ARBA00022692"/>
    </source>
</evidence>
<dbReference type="InterPro" id="IPR023415">
    <property type="entry name" value="LDLR_class-A_CS"/>
</dbReference>
<feature type="disulfide bond" evidence="18">
    <location>
        <begin position="2978"/>
        <end position="2996"/>
    </location>
</feature>
<feature type="disulfide bond" evidence="18">
    <location>
        <begin position="3777"/>
        <end position="3795"/>
    </location>
</feature>
<feature type="disulfide bond" evidence="18">
    <location>
        <begin position="3863"/>
        <end position="3881"/>
    </location>
</feature>
<dbReference type="SUPFAM" id="SSF57196">
    <property type="entry name" value="EGF/Laminin"/>
    <property type="match status" value="1"/>
</dbReference>
<dbReference type="Gene3D" id="2.10.25.10">
    <property type="entry name" value="Laminin"/>
    <property type="match status" value="7"/>
</dbReference>
<feature type="disulfide bond" evidence="18">
    <location>
        <begin position="2737"/>
        <end position="2752"/>
    </location>
</feature>
<evidence type="ECO:0000256" key="15">
    <source>
        <dbReference type="ARBA" id="ARBA00023180"/>
    </source>
</evidence>
<feature type="domain" description="EGF-like" evidence="21">
    <location>
        <begin position="1277"/>
        <end position="1315"/>
    </location>
</feature>
<dbReference type="PROSITE" id="PS50026">
    <property type="entry name" value="EGF_3"/>
    <property type="match status" value="2"/>
</dbReference>
<dbReference type="PANTHER" id="PTHR22722:SF14">
    <property type="entry name" value="MEGALIN, ISOFORM A"/>
    <property type="match status" value="1"/>
</dbReference>
<dbReference type="SUPFAM" id="SSF57424">
    <property type="entry name" value="LDL receptor-like module"/>
    <property type="match status" value="32"/>
</dbReference>
<protein>
    <recommendedName>
        <fullName evidence="21">EGF-like domain-containing protein</fullName>
    </recommendedName>
</protein>
<feature type="domain" description="EGF-like" evidence="21">
    <location>
        <begin position="3089"/>
        <end position="3129"/>
    </location>
</feature>
<feature type="repeat" description="LDL-receptor class B" evidence="19">
    <location>
        <begin position="2092"/>
        <end position="2135"/>
    </location>
</feature>
<proteinExistence type="inferred from homology"/>
<dbReference type="InterPro" id="IPR026823">
    <property type="entry name" value="cEGF"/>
</dbReference>
<dbReference type="GO" id="GO:0005905">
    <property type="term" value="C:clathrin-coated pit"/>
    <property type="evidence" value="ECO:0007669"/>
    <property type="project" value="UniProtKB-KW"/>
</dbReference>
<dbReference type="GO" id="GO:0043235">
    <property type="term" value="C:receptor complex"/>
    <property type="evidence" value="ECO:0007669"/>
    <property type="project" value="TreeGrafter"/>
</dbReference>
<feature type="repeat" description="LDL-receptor class B" evidence="19">
    <location>
        <begin position="2176"/>
        <end position="2219"/>
    </location>
</feature>
<comment type="similarity">
    <text evidence="2">Belongs to the LDLR family.</text>
</comment>
<feature type="disulfide bond" evidence="18">
    <location>
        <begin position="2764"/>
        <end position="2782"/>
    </location>
</feature>
<dbReference type="Gene3D" id="4.10.400.10">
    <property type="entry name" value="Low-density Lipoprotein Receptor"/>
    <property type="match status" value="33"/>
</dbReference>
<dbReference type="SMART" id="SM00181">
    <property type="entry name" value="EGF"/>
    <property type="match status" value="17"/>
</dbReference>
<evidence type="ECO:0000259" key="21">
    <source>
        <dbReference type="PROSITE" id="PS50026"/>
    </source>
</evidence>
<evidence type="ECO:0000256" key="7">
    <source>
        <dbReference type="ARBA" id="ARBA00022729"/>
    </source>
</evidence>
<name>A0A6J8DK25_MYTCO</name>
<feature type="disulfide bond" evidence="18">
    <location>
        <begin position="914"/>
        <end position="926"/>
    </location>
</feature>
<dbReference type="PROSITE" id="PS01186">
    <property type="entry name" value="EGF_2"/>
    <property type="match status" value="3"/>
</dbReference>
<feature type="disulfide bond" evidence="18">
    <location>
        <begin position="1000"/>
        <end position="1018"/>
    </location>
</feature>
<dbReference type="Pfam" id="PF24468">
    <property type="entry name" value="EGF_LRP2"/>
    <property type="match status" value="1"/>
</dbReference>
<dbReference type="GO" id="GO:0005509">
    <property type="term" value="F:calcium ion binding"/>
    <property type="evidence" value="ECO:0007669"/>
    <property type="project" value="InterPro"/>
</dbReference>
<feature type="disulfide bond" evidence="18">
    <location>
        <begin position="3018"/>
        <end position="3036"/>
    </location>
</feature>
<dbReference type="Pfam" id="PF00057">
    <property type="entry name" value="Ldl_recept_a"/>
    <property type="match status" value="28"/>
</dbReference>
<feature type="disulfide bond" evidence="18">
    <location>
        <begin position="3906"/>
        <end position="3924"/>
    </location>
</feature>
<dbReference type="SUPFAM" id="SSF63825">
    <property type="entry name" value="YWTD domain"/>
    <property type="match status" value="8"/>
</dbReference>
<feature type="disulfide bond" evidence="18">
    <location>
        <begin position="3054"/>
        <end position="3066"/>
    </location>
</feature>
<feature type="disulfide bond" evidence="18">
    <location>
        <begin position="3814"/>
        <end position="3826"/>
    </location>
</feature>
<feature type="disulfide bond" evidence="18">
    <location>
        <begin position="2677"/>
        <end position="2689"/>
    </location>
</feature>
<feature type="disulfide bond" evidence="18">
    <location>
        <begin position="1162"/>
        <end position="1180"/>
    </location>
</feature>
<dbReference type="GO" id="GO:0016324">
    <property type="term" value="C:apical plasma membrane"/>
    <property type="evidence" value="ECO:0007669"/>
    <property type="project" value="TreeGrafter"/>
</dbReference>
<feature type="repeat" description="LDL-receptor class B" evidence="19">
    <location>
        <begin position="768"/>
        <end position="810"/>
    </location>
</feature>
<feature type="disulfide bond" evidence="18">
    <location>
        <begin position="973"/>
        <end position="988"/>
    </location>
</feature>
<dbReference type="FunFam" id="2.10.25.10:FF:000009">
    <property type="entry name" value="Low-density lipoprotein receptor isoform 1"/>
    <property type="match status" value="2"/>
</dbReference>
<dbReference type="InterPro" id="IPR051221">
    <property type="entry name" value="LDLR-related"/>
</dbReference>
<feature type="disulfide bond" evidence="18">
    <location>
        <begin position="3770"/>
        <end position="3782"/>
    </location>
</feature>
<keyword evidence="8" id="KW-0677">Repeat</keyword>
<keyword evidence="14" id="KW-0168">Coated pit</keyword>
<dbReference type="FunFam" id="4.10.400.10:FF:000024">
    <property type="entry name" value="Low-density lipoprotein RecePtor related"/>
    <property type="match status" value="1"/>
</dbReference>
<dbReference type="InterPro" id="IPR049883">
    <property type="entry name" value="NOTCH1_EGF-like"/>
</dbReference>
<feature type="disulfide bond" evidence="18">
    <location>
        <begin position="2890"/>
        <end position="2908"/>
    </location>
</feature>
<feature type="repeat" description="LDL-receptor class B" evidence="19">
    <location>
        <begin position="4121"/>
        <end position="4163"/>
    </location>
</feature>
<feature type="disulfide bond" evidence="18">
    <location>
        <begin position="3061"/>
        <end position="3079"/>
    </location>
</feature>
<feature type="disulfide bond" evidence="18">
    <location>
        <begin position="3609"/>
        <end position="3627"/>
    </location>
</feature>
<feature type="disulfide bond" evidence="18">
    <location>
        <begin position="3541"/>
        <end position="3556"/>
    </location>
</feature>
<dbReference type="InterPro" id="IPR000152">
    <property type="entry name" value="EGF-type_Asp/Asn_hydroxyl_site"/>
</dbReference>
<evidence type="ECO:0000256" key="13">
    <source>
        <dbReference type="ARBA" id="ARBA00023170"/>
    </source>
</evidence>
<feature type="disulfide bond" evidence="18">
    <location>
        <begin position="3728"/>
        <end position="3740"/>
    </location>
</feature>
<keyword evidence="9" id="KW-0106">Calcium</keyword>
<keyword evidence="5" id="KW-0254">Endocytosis</keyword>
<feature type="disulfide bond" evidence="18">
    <location>
        <begin position="39"/>
        <end position="57"/>
    </location>
</feature>
<dbReference type="SMART" id="SM00135">
    <property type="entry name" value="LY"/>
    <property type="match status" value="36"/>
</dbReference>
<feature type="disulfide bond" evidence="18">
    <location>
        <begin position="921"/>
        <end position="939"/>
    </location>
</feature>
<feature type="disulfide bond" evidence="18">
    <location>
        <begin position="2684"/>
        <end position="2702"/>
    </location>
</feature>
<feature type="repeat" description="LDL-receptor class B" evidence="19">
    <location>
        <begin position="3304"/>
        <end position="3347"/>
    </location>
</feature>
<evidence type="ECO:0000256" key="1">
    <source>
        <dbReference type="ARBA" id="ARBA00004251"/>
    </source>
</evidence>
<feature type="disulfide bond" evidence="18">
    <location>
        <begin position="3899"/>
        <end position="3911"/>
    </location>
</feature>
<keyword evidence="12 17" id="KW-1015">Disulfide bond</keyword>
<dbReference type="PANTHER" id="PTHR22722">
    <property type="entry name" value="LOW-DENSITY LIPOPROTEIN RECEPTOR-RELATED PROTEIN 2-RELATED"/>
    <property type="match status" value="1"/>
</dbReference>
<dbReference type="Pfam" id="PF12662">
    <property type="entry name" value="cEGF"/>
    <property type="match status" value="1"/>
</dbReference>
<comment type="caution">
    <text evidence="17">Lacks conserved residue(s) required for the propagation of feature annotation.</text>
</comment>
<dbReference type="PROSITE" id="PS50068">
    <property type="entry name" value="LDLRA_2"/>
    <property type="match status" value="33"/>
</dbReference>
<feature type="disulfide bond" evidence="18">
    <location>
        <begin position="3735"/>
        <end position="3753"/>
    </location>
</feature>
<feature type="disulfide bond" evidence="18">
    <location>
        <begin position="961"/>
        <end position="979"/>
    </location>
</feature>
<dbReference type="Pfam" id="PF14670">
    <property type="entry name" value="FXa_inhibition"/>
    <property type="match status" value="1"/>
</dbReference>
<feature type="repeat" description="LDL-receptor class B" evidence="19">
    <location>
        <begin position="451"/>
        <end position="493"/>
    </location>
</feature>
<dbReference type="InterPro" id="IPR000033">
    <property type="entry name" value="LDLR_classB_rpt"/>
</dbReference>
<evidence type="ECO:0000256" key="3">
    <source>
        <dbReference type="ARBA" id="ARBA00022475"/>
    </source>
</evidence>
<feature type="disulfide bond" evidence="17">
    <location>
        <begin position="1281"/>
        <end position="1291"/>
    </location>
</feature>
<feature type="disulfide bond" evidence="18">
    <location>
        <begin position="3073"/>
        <end position="3088"/>
    </location>
</feature>
<gene>
    <name evidence="22" type="ORF">MCOR_41749</name>
</gene>
<feature type="repeat" description="LDL-receptor class B" evidence="19">
    <location>
        <begin position="3348"/>
        <end position="3390"/>
    </location>
</feature>
<feature type="disulfide bond" evidence="18">
    <location>
        <begin position="1092"/>
        <end position="1107"/>
    </location>
</feature>
<dbReference type="GO" id="GO:0006898">
    <property type="term" value="P:receptor-mediated endocytosis"/>
    <property type="evidence" value="ECO:0007669"/>
    <property type="project" value="TreeGrafter"/>
</dbReference>
<feature type="disulfide bond" evidence="18">
    <location>
        <begin position="3821"/>
        <end position="3839"/>
    </location>
</feature>
<evidence type="ECO:0000313" key="22">
    <source>
        <dbReference type="EMBL" id="CAC5408345.1"/>
    </source>
</evidence>
<feature type="disulfide bond" evidence="18">
    <location>
        <begin position="3568"/>
        <end position="3586"/>
    </location>
</feature>
<evidence type="ECO:0000256" key="18">
    <source>
        <dbReference type="PROSITE-ProRule" id="PRU00124"/>
    </source>
</evidence>
<dbReference type="InterPro" id="IPR000742">
    <property type="entry name" value="EGF"/>
</dbReference>
<feature type="disulfide bond" evidence="18">
    <location>
        <begin position="32"/>
        <end position="44"/>
    </location>
</feature>
<evidence type="ECO:0000256" key="5">
    <source>
        <dbReference type="ARBA" id="ARBA00022583"/>
    </source>
</evidence>
<dbReference type="FunFam" id="2.120.10.30:FF:000035">
    <property type="entry name" value="Low-density lipoprotein receptor-related protein 2"/>
    <property type="match status" value="1"/>
</dbReference>
<keyword evidence="4 17" id="KW-0245">EGF-like domain</keyword>
<feature type="disulfide bond" evidence="18">
    <location>
        <begin position="3789"/>
        <end position="3804"/>
    </location>
</feature>
<keyword evidence="15" id="KW-0325">Glycoprotein</keyword>
<dbReference type="Gene3D" id="2.120.10.30">
    <property type="entry name" value="TolB, C-terminal domain"/>
    <property type="match status" value="8"/>
</dbReference>
<dbReference type="InterPro" id="IPR056588">
    <property type="entry name" value="EGF_LRP2"/>
</dbReference>
<evidence type="ECO:0000256" key="20">
    <source>
        <dbReference type="SAM" id="SignalP"/>
    </source>
</evidence>
<feature type="disulfide bond" evidence="18">
    <location>
        <begin position="3692"/>
        <end position="3710"/>
    </location>
</feature>
<dbReference type="PRINTS" id="PR00261">
    <property type="entry name" value="LDLRECEPTOR"/>
</dbReference>
<dbReference type="InterPro" id="IPR018097">
    <property type="entry name" value="EGF_Ca-bd_CS"/>
</dbReference>
<dbReference type="GO" id="GO:0042562">
    <property type="term" value="F:hormone binding"/>
    <property type="evidence" value="ECO:0007669"/>
    <property type="project" value="TreeGrafter"/>
</dbReference>
<feature type="disulfide bond" evidence="18">
    <location>
        <begin position="2757"/>
        <end position="2769"/>
    </location>
</feature>
<evidence type="ECO:0000256" key="12">
    <source>
        <dbReference type="ARBA" id="ARBA00023157"/>
    </source>
</evidence>
<feature type="disulfide bond" evidence="18">
    <location>
        <begin position="76"/>
        <end position="88"/>
    </location>
</feature>
<dbReference type="InterPro" id="IPR036055">
    <property type="entry name" value="LDL_receptor-like_sf"/>
</dbReference>
<evidence type="ECO:0000256" key="4">
    <source>
        <dbReference type="ARBA" id="ARBA00022536"/>
    </source>
</evidence>
<dbReference type="InterPro" id="IPR001881">
    <property type="entry name" value="EGF-like_Ca-bd_dom"/>
</dbReference>
<dbReference type="FunFam" id="4.10.400.10:FF:000002">
    <property type="entry name" value="Low-density lipoprotein receptor-related protein 1"/>
    <property type="match status" value="2"/>
</dbReference>
<dbReference type="SMART" id="SM00192">
    <property type="entry name" value="LDLa"/>
    <property type="match status" value="33"/>
</dbReference>
<dbReference type="EMBL" id="CACVKT020007531">
    <property type="protein sequence ID" value="CAC5408345.1"/>
    <property type="molecule type" value="Genomic_DNA"/>
</dbReference>
<keyword evidence="6" id="KW-0812">Transmembrane</keyword>
<evidence type="ECO:0000313" key="23">
    <source>
        <dbReference type="Proteomes" id="UP000507470"/>
    </source>
</evidence>
<feature type="signal peptide" evidence="20">
    <location>
        <begin position="1"/>
        <end position="18"/>
    </location>
</feature>
<feature type="disulfide bond" evidence="18">
    <location>
        <begin position="3918"/>
        <end position="3933"/>
    </location>
</feature>